<evidence type="ECO:0000313" key="4">
    <source>
        <dbReference type="EMBL" id="EFC41091.1"/>
    </source>
</evidence>
<dbReference type="PANTHER" id="PTHR24198">
    <property type="entry name" value="ANKYRIN REPEAT AND PROTEIN KINASE DOMAIN-CONTAINING PROTEIN"/>
    <property type="match status" value="1"/>
</dbReference>
<keyword evidence="5" id="KW-1185">Reference proteome</keyword>
<feature type="compositionally biased region" description="Polar residues" evidence="3">
    <location>
        <begin position="37"/>
        <end position="53"/>
    </location>
</feature>
<feature type="region of interest" description="Disordered" evidence="3">
    <location>
        <begin position="26"/>
        <end position="59"/>
    </location>
</feature>
<feature type="compositionally biased region" description="Polar residues" evidence="3">
    <location>
        <begin position="620"/>
        <end position="667"/>
    </location>
</feature>
<dbReference type="Proteomes" id="UP000006671">
    <property type="component" value="Unassembled WGS sequence"/>
</dbReference>
<feature type="region of interest" description="Disordered" evidence="3">
    <location>
        <begin position="612"/>
        <end position="699"/>
    </location>
</feature>
<dbReference type="GeneID" id="8855662"/>
<name>D2VPZ4_NAEGR</name>
<gene>
    <name evidence="4" type="ORF">NAEGRDRAFT_58906</name>
</gene>
<dbReference type="InterPro" id="IPR002110">
    <property type="entry name" value="Ankyrin_rpt"/>
</dbReference>
<dbReference type="Gene3D" id="1.25.40.20">
    <property type="entry name" value="Ankyrin repeat-containing domain"/>
    <property type="match status" value="1"/>
</dbReference>
<evidence type="ECO:0000313" key="5">
    <source>
        <dbReference type="Proteomes" id="UP000006671"/>
    </source>
</evidence>
<evidence type="ECO:0000256" key="2">
    <source>
        <dbReference type="ARBA" id="ARBA00023043"/>
    </source>
</evidence>
<keyword evidence="1" id="KW-0677">Repeat</keyword>
<evidence type="ECO:0000256" key="1">
    <source>
        <dbReference type="ARBA" id="ARBA00022737"/>
    </source>
</evidence>
<dbReference type="AlphaFoldDB" id="D2VPZ4"/>
<reference evidence="4 5" key="1">
    <citation type="journal article" date="2010" name="Cell">
        <title>The genome of Naegleria gruberi illuminates early eukaryotic versatility.</title>
        <authorList>
            <person name="Fritz-Laylin L.K."/>
            <person name="Prochnik S.E."/>
            <person name="Ginger M.L."/>
            <person name="Dacks J.B."/>
            <person name="Carpenter M.L."/>
            <person name="Field M.C."/>
            <person name="Kuo A."/>
            <person name="Paredez A."/>
            <person name="Chapman J."/>
            <person name="Pham J."/>
            <person name="Shu S."/>
            <person name="Neupane R."/>
            <person name="Cipriano M."/>
            <person name="Mancuso J."/>
            <person name="Tu H."/>
            <person name="Salamov A."/>
            <person name="Lindquist E."/>
            <person name="Shapiro H."/>
            <person name="Lucas S."/>
            <person name="Grigoriev I.V."/>
            <person name="Cande W.Z."/>
            <person name="Fulton C."/>
            <person name="Rokhsar D.S."/>
            <person name="Dawson S.C."/>
        </authorList>
    </citation>
    <scope>NUCLEOTIDE SEQUENCE [LARGE SCALE GENOMIC DNA]</scope>
    <source>
        <strain evidence="4 5">NEG-M</strain>
    </source>
</reference>
<evidence type="ECO:0000256" key="3">
    <source>
        <dbReference type="SAM" id="MobiDB-lite"/>
    </source>
</evidence>
<dbReference type="SUPFAM" id="SSF48403">
    <property type="entry name" value="Ankyrin repeat"/>
    <property type="match status" value="1"/>
</dbReference>
<dbReference type="OrthoDB" id="539213at2759"/>
<dbReference type="VEuPathDB" id="AmoebaDB:NAEGRDRAFT_58906"/>
<dbReference type="STRING" id="5762.D2VPZ4"/>
<dbReference type="InterPro" id="IPR036770">
    <property type="entry name" value="Ankyrin_rpt-contain_sf"/>
</dbReference>
<dbReference type="Pfam" id="PF12796">
    <property type="entry name" value="Ank_2"/>
    <property type="match status" value="1"/>
</dbReference>
<dbReference type="OMA" id="ANDACAY"/>
<dbReference type="SMART" id="SM00248">
    <property type="entry name" value="ANK"/>
    <property type="match status" value="4"/>
</dbReference>
<accession>D2VPZ4</accession>
<dbReference type="KEGG" id="ngr:NAEGRDRAFT_58906"/>
<dbReference type="EMBL" id="GG738888">
    <property type="protein sequence ID" value="EFC41091.1"/>
    <property type="molecule type" value="Genomic_DNA"/>
</dbReference>
<dbReference type="RefSeq" id="XP_002673835.1">
    <property type="nucleotide sequence ID" value="XM_002673789.1"/>
</dbReference>
<feature type="compositionally biased region" description="Low complexity" evidence="3">
    <location>
        <begin position="673"/>
        <end position="683"/>
    </location>
</feature>
<feature type="compositionally biased region" description="Basic residues" evidence="3">
    <location>
        <begin position="685"/>
        <end position="699"/>
    </location>
</feature>
<protein>
    <submittedName>
        <fullName evidence="4">Uncharacterized protein</fullName>
    </submittedName>
</protein>
<sequence>MTEFETFDANSFVGIIPVPEISLERQDSSGTIHHRTLSSPNNYLSEPNSSSPPTIAGANGMTTEEDFVKAMLYDACLRGDLKFIQESLQNMAKEYQSNRKSTCGSLSSSSSLLANSVLNQTATDLTADVRYMLLYTTFPEHQDCNLVHIAAKSNQVDILQWLLTGEVAHHIDAQQSPFEESNFTESSSPRSPLVNQLLLATDNHDATPIFYACQSGAQDACVYLCSFKCVQDQLNTQHDKYGYLPLYIALKRKDYDLCDLLQLFGAKVDVLVGNSETLLHYAVREKDIQMVEYLAKIKPNLLLRKNQREENPLFSLLSDSRGGRRRKKRTDTISDLEFADSTDKFMLGSLVSDNESYLNGSVSSGGSFSVGSLGNSNYSSQQNVNANNEIVEEEKMFFATFLFKGTLIFGVDTFEKSFLQKNSFGRNIIMECVVLNDMKAFSTLSQFLKDYCATTGTDRFVNLLVTETDQQQRNLIHLAIEGCAKQAASWISRHLIQLDTMSDRPVDRNSVSSMFSSRSVISNVEIETFITHQRYISCLESTIDFVESLSGHTSTALGTLYYAKDKLGNIPEDSCKAILKEYQLPQQHMQQIMQTFSNTLQNGLKNIKTIERKKTKPKQITKSGSFSWRKSQRSTHNLFSNPPPNTDSLNISIDDSVSPSNRMSTKSLYGDESSPSHAHSSTSKKLSKIKAAFMKRLRK</sequence>
<proteinExistence type="predicted"/>
<dbReference type="InParanoid" id="D2VPZ4"/>
<organism evidence="5">
    <name type="scientific">Naegleria gruberi</name>
    <name type="common">Amoeba</name>
    <dbReference type="NCBI Taxonomy" id="5762"/>
    <lineage>
        <taxon>Eukaryota</taxon>
        <taxon>Discoba</taxon>
        <taxon>Heterolobosea</taxon>
        <taxon>Tetramitia</taxon>
        <taxon>Eutetramitia</taxon>
        <taxon>Vahlkampfiidae</taxon>
        <taxon>Naegleria</taxon>
    </lineage>
</organism>
<dbReference type="PANTHER" id="PTHR24198:SF165">
    <property type="entry name" value="ANKYRIN REPEAT-CONTAINING PROTEIN-RELATED"/>
    <property type="match status" value="1"/>
</dbReference>
<keyword evidence="2" id="KW-0040">ANK repeat</keyword>